<dbReference type="Proteomes" id="UP000325141">
    <property type="component" value="Unassembled WGS sequence"/>
</dbReference>
<comment type="function">
    <text evidence="10">Involved in protein export. Participates in an early event of protein translocation.</text>
</comment>
<feature type="region of interest" description="Disordered" evidence="11">
    <location>
        <begin position="95"/>
        <end position="128"/>
    </location>
</feature>
<keyword evidence="7 10" id="KW-1133">Transmembrane helix</keyword>
<dbReference type="PRINTS" id="PR01651">
    <property type="entry name" value="SECGEXPORT"/>
</dbReference>
<dbReference type="PANTHER" id="PTHR34182:SF1">
    <property type="entry name" value="PROTEIN-EXPORT MEMBRANE PROTEIN SECG"/>
    <property type="match status" value="1"/>
</dbReference>
<evidence type="ECO:0000256" key="9">
    <source>
        <dbReference type="ARBA" id="ARBA00023136"/>
    </source>
</evidence>
<evidence type="ECO:0000256" key="1">
    <source>
        <dbReference type="ARBA" id="ARBA00004651"/>
    </source>
</evidence>
<comment type="caution">
    <text evidence="12">The sequence shown here is derived from an EMBL/GenBank/DDBJ whole genome shotgun (WGS) entry which is preliminary data.</text>
</comment>
<evidence type="ECO:0000256" key="5">
    <source>
        <dbReference type="ARBA" id="ARBA00022692"/>
    </source>
</evidence>
<feature type="transmembrane region" description="Helical" evidence="10">
    <location>
        <begin position="56"/>
        <end position="74"/>
    </location>
</feature>
<feature type="transmembrane region" description="Helical" evidence="10">
    <location>
        <begin position="7"/>
        <end position="25"/>
    </location>
</feature>
<dbReference type="PANTHER" id="PTHR34182">
    <property type="entry name" value="PROTEIN-EXPORT MEMBRANE PROTEIN SECG"/>
    <property type="match status" value="1"/>
</dbReference>
<reference evidence="12 13" key="1">
    <citation type="submission" date="2019-09" db="EMBL/GenBank/DDBJ databases">
        <title>Genome sequence and assembly of Flavobacterium sp.</title>
        <authorList>
            <person name="Chhetri G."/>
        </authorList>
    </citation>
    <scope>NUCLEOTIDE SEQUENCE [LARGE SCALE GENOMIC DNA]</scope>
    <source>
        <strain evidence="12 13">SNL9</strain>
    </source>
</reference>
<dbReference type="InterPro" id="IPR004692">
    <property type="entry name" value="SecG"/>
</dbReference>
<dbReference type="EMBL" id="VWSG01000010">
    <property type="protein sequence ID" value="KAA5532920.1"/>
    <property type="molecule type" value="Genomic_DNA"/>
</dbReference>
<dbReference type="Pfam" id="PF03840">
    <property type="entry name" value="SecG"/>
    <property type="match status" value="1"/>
</dbReference>
<keyword evidence="13" id="KW-1185">Reference proteome</keyword>
<dbReference type="GO" id="GO:0065002">
    <property type="term" value="P:intracellular protein transmembrane transport"/>
    <property type="evidence" value="ECO:0007669"/>
    <property type="project" value="TreeGrafter"/>
</dbReference>
<dbReference type="GO" id="GO:0009306">
    <property type="term" value="P:protein secretion"/>
    <property type="evidence" value="ECO:0007669"/>
    <property type="project" value="UniProtKB-UniRule"/>
</dbReference>
<keyword evidence="4 10" id="KW-1003">Cell membrane</keyword>
<accession>A0A5M6CEQ3</accession>
<keyword evidence="6 10" id="KW-0653">Protein transport</keyword>
<sequence>MNMFTIFLVLITIVALLLIIVIMIQNPKGGGLDSSLGGSTSIGGVQNTNKFLDKSTWTLAAALVILILVSSLSFQGDFSSDSKILDPNTVVAPPAALPTAGAAQGQAQPAQNTPSEQAPATTPAQPAN</sequence>
<evidence type="ECO:0000256" key="6">
    <source>
        <dbReference type="ARBA" id="ARBA00022927"/>
    </source>
</evidence>
<dbReference type="GO" id="GO:0043952">
    <property type="term" value="P:protein transport by the Sec complex"/>
    <property type="evidence" value="ECO:0007669"/>
    <property type="project" value="TreeGrafter"/>
</dbReference>
<dbReference type="AlphaFoldDB" id="A0A5M6CEQ3"/>
<protein>
    <recommendedName>
        <fullName evidence="10">Protein-export membrane protein SecG</fullName>
    </recommendedName>
</protein>
<gene>
    <name evidence="12" type="primary">secG</name>
    <name evidence="12" type="ORF">F0460_12810</name>
</gene>
<proteinExistence type="inferred from homology"/>
<name>A0A5M6CEQ3_9FLAO</name>
<dbReference type="GO" id="GO:0005886">
    <property type="term" value="C:plasma membrane"/>
    <property type="evidence" value="ECO:0007669"/>
    <property type="project" value="UniProtKB-SubCell"/>
</dbReference>
<comment type="similarity">
    <text evidence="2 10">Belongs to the SecG family.</text>
</comment>
<keyword evidence="5 10" id="KW-0812">Transmembrane</keyword>
<dbReference type="GO" id="GO:0015450">
    <property type="term" value="F:protein-transporting ATPase activity"/>
    <property type="evidence" value="ECO:0007669"/>
    <property type="project" value="UniProtKB-UniRule"/>
</dbReference>
<keyword evidence="3 10" id="KW-0813">Transport</keyword>
<dbReference type="RefSeq" id="WP_150013832.1">
    <property type="nucleotide sequence ID" value="NZ_VWSG01000010.1"/>
</dbReference>
<evidence type="ECO:0000256" key="10">
    <source>
        <dbReference type="RuleBase" id="RU365087"/>
    </source>
</evidence>
<evidence type="ECO:0000256" key="7">
    <source>
        <dbReference type="ARBA" id="ARBA00022989"/>
    </source>
</evidence>
<evidence type="ECO:0000313" key="13">
    <source>
        <dbReference type="Proteomes" id="UP000325141"/>
    </source>
</evidence>
<keyword evidence="8 10" id="KW-0811">Translocation</keyword>
<comment type="subcellular location">
    <subcellularLocation>
        <location evidence="1 10">Cell membrane</location>
        <topology evidence="1 10">Multi-pass membrane protein</topology>
    </subcellularLocation>
</comment>
<evidence type="ECO:0000256" key="8">
    <source>
        <dbReference type="ARBA" id="ARBA00023010"/>
    </source>
</evidence>
<evidence type="ECO:0000256" key="11">
    <source>
        <dbReference type="SAM" id="MobiDB-lite"/>
    </source>
</evidence>
<evidence type="ECO:0000256" key="4">
    <source>
        <dbReference type="ARBA" id="ARBA00022475"/>
    </source>
</evidence>
<evidence type="ECO:0000313" key="12">
    <source>
        <dbReference type="EMBL" id="KAA5532920.1"/>
    </source>
</evidence>
<organism evidence="12 13">
    <name type="scientific">Paenimyroides baculatum</name>
    <dbReference type="NCBI Taxonomy" id="2608000"/>
    <lineage>
        <taxon>Bacteria</taxon>
        <taxon>Pseudomonadati</taxon>
        <taxon>Bacteroidota</taxon>
        <taxon>Flavobacteriia</taxon>
        <taxon>Flavobacteriales</taxon>
        <taxon>Flavobacteriaceae</taxon>
        <taxon>Paenimyroides</taxon>
    </lineage>
</organism>
<evidence type="ECO:0000256" key="3">
    <source>
        <dbReference type="ARBA" id="ARBA00022448"/>
    </source>
</evidence>
<keyword evidence="9 10" id="KW-0472">Membrane</keyword>
<evidence type="ECO:0000256" key="2">
    <source>
        <dbReference type="ARBA" id="ARBA00008445"/>
    </source>
</evidence>
<dbReference type="NCBIfam" id="TIGR00810">
    <property type="entry name" value="secG"/>
    <property type="match status" value="1"/>
</dbReference>